<evidence type="ECO:0000313" key="2">
    <source>
        <dbReference type="EMBL" id="SUA31152.1"/>
    </source>
</evidence>
<dbReference type="EMBL" id="UGQY01000005">
    <property type="protein sequence ID" value="SUA31152.1"/>
    <property type="molecule type" value="Genomic_DNA"/>
</dbReference>
<keyword evidence="1" id="KW-0812">Transmembrane</keyword>
<feature type="transmembrane region" description="Helical" evidence="1">
    <location>
        <begin position="30"/>
        <end position="52"/>
    </location>
</feature>
<gene>
    <name evidence="2" type="ORF">NCTC1542_06504</name>
</gene>
<reference evidence="2 3" key="1">
    <citation type="submission" date="2018-06" db="EMBL/GenBank/DDBJ databases">
        <authorList>
            <consortium name="Pathogen Informatics"/>
            <person name="Doyle S."/>
        </authorList>
    </citation>
    <scope>NUCLEOTIDE SEQUENCE [LARGE SCALE GENOMIC DNA]</scope>
    <source>
        <strain evidence="2 3">NCTC1542</strain>
    </source>
</reference>
<keyword evidence="1" id="KW-0472">Membrane</keyword>
<sequence length="139" mass="14850">MALSAHRCRRAVVGALARRNETTMNRASRLATILVVSGGTTLAGLVAGAGIAQAAGPYQWCPGDDLGGYGGGFNTPVDGRPNWDWNVCHSYHYVNRGQGNVSSTVWEGDNPPPPYPWQPPNMCWSLFLPRPCGPADLGQ</sequence>
<protein>
    <submittedName>
        <fullName evidence="2">Putative secreted protein</fullName>
    </submittedName>
</protein>
<accession>A0A378WEF0</accession>
<proteinExistence type="predicted"/>
<organism evidence="2 3">
    <name type="scientific">Mycolicibacterium fortuitum</name>
    <name type="common">Mycobacterium fortuitum</name>
    <dbReference type="NCBI Taxonomy" id="1766"/>
    <lineage>
        <taxon>Bacteria</taxon>
        <taxon>Bacillati</taxon>
        <taxon>Actinomycetota</taxon>
        <taxon>Actinomycetes</taxon>
        <taxon>Mycobacteriales</taxon>
        <taxon>Mycobacteriaceae</taxon>
        <taxon>Mycolicibacterium</taxon>
    </lineage>
</organism>
<evidence type="ECO:0000256" key="1">
    <source>
        <dbReference type="SAM" id="Phobius"/>
    </source>
</evidence>
<keyword evidence="1" id="KW-1133">Transmembrane helix</keyword>
<name>A0A378WEF0_MYCFO</name>
<dbReference type="Proteomes" id="UP000255389">
    <property type="component" value="Unassembled WGS sequence"/>
</dbReference>
<dbReference type="AlphaFoldDB" id="A0A378WEF0"/>
<evidence type="ECO:0000313" key="3">
    <source>
        <dbReference type="Proteomes" id="UP000255389"/>
    </source>
</evidence>